<sequence>MWLVLVMCASFAATQYVTRTVEQKLPPGFQPSFGKRRTMNCSNKRWHFYPNFAADGITCFERSRCFPIFVWMQQGGILPADLIKSFFDQGNSSNVICALHSVELNYEMEEEVNIFRWYLECSDSPSMQRKHNFSSHICQLEMRRFKRGAINLDKLIPILDFQRHQNSLTNHQKRASENEEDNAAMIPPYRYKRFSPKDNAIRYLVTVTTLIVAVCFAFIVTLQFCCSRNKVSCHMCMPSINLSSSLMVPTLFTNFPSTSYVFIKAAKLSDLITNLDRRQIHYGTMRRFAEINRSMSDNNT</sequence>
<keyword evidence="2" id="KW-1185">Reference proteome</keyword>
<dbReference type="Proteomes" id="UP000036681">
    <property type="component" value="Unplaced"/>
</dbReference>
<keyword evidence="1" id="KW-0812">Transmembrane</keyword>
<evidence type="ECO:0000313" key="3">
    <source>
        <dbReference type="WBParaSite" id="ALUE_0002309301-mRNA-1"/>
    </source>
</evidence>
<proteinExistence type="predicted"/>
<organism evidence="2 3">
    <name type="scientific">Ascaris lumbricoides</name>
    <name type="common">Giant roundworm</name>
    <dbReference type="NCBI Taxonomy" id="6252"/>
    <lineage>
        <taxon>Eukaryota</taxon>
        <taxon>Metazoa</taxon>
        <taxon>Ecdysozoa</taxon>
        <taxon>Nematoda</taxon>
        <taxon>Chromadorea</taxon>
        <taxon>Rhabditida</taxon>
        <taxon>Spirurina</taxon>
        <taxon>Ascaridomorpha</taxon>
        <taxon>Ascaridoidea</taxon>
        <taxon>Ascarididae</taxon>
        <taxon>Ascaris</taxon>
    </lineage>
</organism>
<evidence type="ECO:0000313" key="2">
    <source>
        <dbReference type="Proteomes" id="UP000036681"/>
    </source>
</evidence>
<evidence type="ECO:0000256" key="1">
    <source>
        <dbReference type="SAM" id="Phobius"/>
    </source>
</evidence>
<accession>A0A0M3IWG5</accession>
<dbReference type="AlphaFoldDB" id="A0A0M3IWG5"/>
<reference evidence="3" key="1">
    <citation type="submission" date="2017-02" db="UniProtKB">
        <authorList>
            <consortium name="WormBaseParasite"/>
        </authorList>
    </citation>
    <scope>IDENTIFICATION</scope>
</reference>
<keyword evidence="1" id="KW-0472">Membrane</keyword>
<protein>
    <submittedName>
        <fullName evidence="3">Uncharacterized protein</fullName>
    </submittedName>
</protein>
<feature type="transmembrane region" description="Helical" evidence="1">
    <location>
        <begin position="200"/>
        <end position="222"/>
    </location>
</feature>
<dbReference type="WBParaSite" id="ALUE_0002309301-mRNA-1">
    <property type="protein sequence ID" value="ALUE_0002309301-mRNA-1"/>
    <property type="gene ID" value="ALUE_0002309301"/>
</dbReference>
<name>A0A0M3IWG5_ASCLU</name>
<keyword evidence="1" id="KW-1133">Transmembrane helix</keyword>